<evidence type="ECO:0000313" key="2">
    <source>
        <dbReference type="EMBL" id="OXU17580.1"/>
    </source>
</evidence>
<feature type="domain" description="PiggyBac transposable element-derived protein" evidence="1">
    <location>
        <begin position="527"/>
        <end position="585"/>
    </location>
</feature>
<dbReference type="PANTHER" id="PTHR46599:SF3">
    <property type="entry name" value="PIGGYBAC TRANSPOSABLE ELEMENT-DERIVED PROTEIN 4"/>
    <property type="match status" value="1"/>
</dbReference>
<feature type="domain" description="PiggyBac transposable element-derived protein" evidence="1">
    <location>
        <begin position="303"/>
        <end position="388"/>
    </location>
</feature>
<name>A0A232EGU5_9HYME</name>
<protein>
    <recommendedName>
        <fullName evidence="1">PiggyBac transposable element-derived protein domain-containing protein</fullName>
    </recommendedName>
</protein>
<dbReference type="AlphaFoldDB" id="A0A232EGU5"/>
<evidence type="ECO:0000259" key="1">
    <source>
        <dbReference type="Pfam" id="PF13843"/>
    </source>
</evidence>
<reference evidence="2 3" key="1">
    <citation type="journal article" date="2017" name="Curr. Biol.">
        <title>The Evolution of Venom by Co-option of Single-Copy Genes.</title>
        <authorList>
            <person name="Martinson E.O."/>
            <person name="Mrinalini"/>
            <person name="Kelkar Y.D."/>
            <person name="Chang C.H."/>
            <person name="Werren J.H."/>
        </authorList>
    </citation>
    <scope>NUCLEOTIDE SEQUENCE [LARGE SCALE GENOMIC DNA]</scope>
    <source>
        <strain evidence="2 3">Alberta</strain>
        <tissue evidence="2">Whole body</tissue>
    </source>
</reference>
<accession>A0A232EGU5</accession>
<dbReference type="InterPro" id="IPR029526">
    <property type="entry name" value="PGBD"/>
</dbReference>
<feature type="domain" description="PiggyBac transposable element-derived protein" evidence="1">
    <location>
        <begin position="110"/>
        <end position="199"/>
    </location>
</feature>
<dbReference type="Proteomes" id="UP000215335">
    <property type="component" value="Unassembled WGS sequence"/>
</dbReference>
<evidence type="ECO:0000313" key="3">
    <source>
        <dbReference type="Proteomes" id="UP000215335"/>
    </source>
</evidence>
<keyword evidence="3" id="KW-1185">Reference proteome</keyword>
<dbReference type="Pfam" id="PF13843">
    <property type="entry name" value="DDE_Tnp_1_7"/>
    <property type="match status" value="4"/>
</dbReference>
<dbReference type="PANTHER" id="PTHR46599">
    <property type="entry name" value="PIGGYBAC TRANSPOSABLE ELEMENT-DERIVED PROTEIN 4"/>
    <property type="match status" value="1"/>
</dbReference>
<dbReference type="EMBL" id="NNAY01004668">
    <property type="protein sequence ID" value="OXU17580.1"/>
    <property type="molecule type" value="Genomic_DNA"/>
</dbReference>
<organism evidence="2 3">
    <name type="scientific">Trichomalopsis sarcophagae</name>
    <dbReference type="NCBI Taxonomy" id="543379"/>
    <lineage>
        <taxon>Eukaryota</taxon>
        <taxon>Metazoa</taxon>
        <taxon>Ecdysozoa</taxon>
        <taxon>Arthropoda</taxon>
        <taxon>Hexapoda</taxon>
        <taxon>Insecta</taxon>
        <taxon>Pterygota</taxon>
        <taxon>Neoptera</taxon>
        <taxon>Endopterygota</taxon>
        <taxon>Hymenoptera</taxon>
        <taxon>Apocrita</taxon>
        <taxon>Proctotrupomorpha</taxon>
        <taxon>Chalcidoidea</taxon>
        <taxon>Pteromalidae</taxon>
        <taxon>Pteromalinae</taxon>
        <taxon>Trichomalopsis</taxon>
    </lineage>
</organism>
<feature type="domain" description="PiggyBac transposable element-derived protein" evidence="1">
    <location>
        <begin position="433"/>
        <end position="525"/>
    </location>
</feature>
<dbReference type="STRING" id="543379.A0A232EGU5"/>
<comment type="caution">
    <text evidence="2">The sequence shown here is derived from an EMBL/GenBank/DDBJ whole genome shotgun (WGS) entry which is preliminary data.</text>
</comment>
<proteinExistence type="predicted"/>
<gene>
    <name evidence="2" type="ORF">TSAR_003955</name>
</gene>
<sequence length="652" mass="75127">MSRSKRPKRNCNDIFEVEELEDGTSQAIFLPSNDSGTSDNESESELEFLVDSAGQIPKQSYSQILNEYDNNQSKLEPNHVYEWVIGEKRHEAPCNKLLLSDPSKKKLQELNGLDITLNELQTFLGIVITSIVNGRKSERDYWKTNKLLRCEPIASAMSRNDFLKIKRNIKLNKPEDANNQDKVWRVRNVLEIFRKNIAQPKRNCNDILEVEELEDGTSQAIFLPSNDSGTSDSESESELDFLVDSAEQIPKQSYSQILNEYDDNQSKLEPNHVYEWVIGEKRHEAPCNKLLLSDPSKKKLQELNGLDITLNELQTFLGIVITSIVNGRKSERDYWKTNKLLRCEPIASAMSRNDFLKIKHSESESELDFLVDSAEQIPKQSYSQILNEYDNNQSKLEPNHVYEWVIGEKRYEAPCNKLLLSEASKKNYKNCQLNGLDITLNELQTFLGIVITSIVNGRKSERDYWKTNKLLRCEPIASAMSRNDFLKIKRNIKLNKPEDANNQDKVWRVRNVLEIFRKNIAHRYSKENNNKNNIPFPMAFSLYNRNMGGVDLHDAHCSNLLPIIRAKKWTWAVLCRFIQSSITNATVFKKGTKEISLELAENYLSKTKIHKSVVADSKRNCENIKNCGSRTQKMCVTCNVYSCSNCFPIFHN</sequence>